<proteinExistence type="predicted"/>
<dbReference type="InterPro" id="IPR001611">
    <property type="entry name" value="Leu-rich_rpt"/>
</dbReference>
<protein>
    <recommendedName>
        <fullName evidence="3">Distal membrane arm assembly complex 2-like protein</fullName>
    </recommendedName>
</protein>
<dbReference type="AlphaFoldDB" id="A0AAV4QLL7"/>
<accession>A0AAV4QLL7</accession>
<comment type="caution">
    <text evidence="1">The sequence shown here is derived from an EMBL/GenBank/DDBJ whole genome shotgun (WGS) entry which is preliminary data.</text>
</comment>
<name>A0AAV4QLL7_9ARAC</name>
<evidence type="ECO:0000313" key="2">
    <source>
        <dbReference type="Proteomes" id="UP001054837"/>
    </source>
</evidence>
<gene>
    <name evidence="1" type="ORF">CDAR_373781</name>
</gene>
<dbReference type="InterPro" id="IPR032675">
    <property type="entry name" value="LRR_dom_sf"/>
</dbReference>
<evidence type="ECO:0008006" key="3">
    <source>
        <dbReference type="Google" id="ProtNLM"/>
    </source>
</evidence>
<dbReference type="Gene3D" id="3.80.10.10">
    <property type="entry name" value="Ribonuclease Inhibitor"/>
    <property type="match status" value="1"/>
</dbReference>
<reference evidence="1 2" key="1">
    <citation type="submission" date="2021-06" db="EMBL/GenBank/DDBJ databases">
        <title>Caerostris darwini draft genome.</title>
        <authorList>
            <person name="Kono N."/>
            <person name="Arakawa K."/>
        </authorList>
    </citation>
    <scope>NUCLEOTIDE SEQUENCE [LARGE SCALE GENOMIC DNA]</scope>
</reference>
<dbReference type="Pfam" id="PF13516">
    <property type="entry name" value="LRR_6"/>
    <property type="match status" value="1"/>
</dbReference>
<keyword evidence="2" id="KW-1185">Reference proteome</keyword>
<dbReference type="SUPFAM" id="SSF52047">
    <property type="entry name" value="RNI-like"/>
    <property type="match status" value="1"/>
</dbReference>
<organism evidence="1 2">
    <name type="scientific">Caerostris darwini</name>
    <dbReference type="NCBI Taxonomy" id="1538125"/>
    <lineage>
        <taxon>Eukaryota</taxon>
        <taxon>Metazoa</taxon>
        <taxon>Ecdysozoa</taxon>
        <taxon>Arthropoda</taxon>
        <taxon>Chelicerata</taxon>
        <taxon>Arachnida</taxon>
        <taxon>Araneae</taxon>
        <taxon>Araneomorphae</taxon>
        <taxon>Entelegynae</taxon>
        <taxon>Araneoidea</taxon>
        <taxon>Araneidae</taxon>
        <taxon>Caerostris</taxon>
    </lineage>
</organism>
<dbReference type="EMBL" id="BPLQ01004569">
    <property type="protein sequence ID" value="GIY08960.1"/>
    <property type="molecule type" value="Genomic_DNA"/>
</dbReference>
<sequence>MNNLCALYLRWCTQIRDYGIKTLCNMRNLQILSLAGCSLVTANGLSSLIQLRHLQELELTNCKGATRELVQYLRQNLPHCLIVE</sequence>
<dbReference type="Proteomes" id="UP001054837">
    <property type="component" value="Unassembled WGS sequence"/>
</dbReference>
<evidence type="ECO:0000313" key="1">
    <source>
        <dbReference type="EMBL" id="GIY08960.1"/>
    </source>
</evidence>